<name>A0A6J5GUS3_9BURK</name>
<proteinExistence type="predicted"/>
<dbReference type="AlphaFoldDB" id="A0A6J5GUS3"/>
<gene>
    <name evidence="1" type="ORF">LMG27177_06298</name>
</gene>
<sequence length="193" mass="20950">MRYAPEHMSCSCKRPGNGASEAALQHTLDEVGTTAQSVVVELPQSDLHSRFESDYAFIAQAVLCIFDEHHEIFQTHPRELGPVERLVNYIDSCLSAPHRDPRENGCSQSAYPSDIARLSATARKRSKAVLRAINSIADITQTLGRSEPDLHAVSLLSELVGAAVISCSLSDANLAERILEVARGAIKSRIVAS</sequence>
<dbReference type="SUPFAM" id="SSF48498">
    <property type="entry name" value="Tetracyclin repressor-like, C-terminal domain"/>
    <property type="match status" value="1"/>
</dbReference>
<evidence type="ECO:0000313" key="1">
    <source>
        <dbReference type="EMBL" id="CAB3807281.1"/>
    </source>
</evidence>
<evidence type="ECO:0000313" key="2">
    <source>
        <dbReference type="Proteomes" id="UP000494252"/>
    </source>
</evidence>
<organism evidence="1 2">
    <name type="scientific">Paraburkholderia fynbosensis</name>
    <dbReference type="NCBI Taxonomy" id="1200993"/>
    <lineage>
        <taxon>Bacteria</taxon>
        <taxon>Pseudomonadati</taxon>
        <taxon>Pseudomonadota</taxon>
        <taxon>Betaproteobacteria</taxon>
        <taxon>Burkholderiales</taxon>
        <taxon>Burkholderiaceae</taxon>
        <taxon>Paraburkholderia</taxon>
    </lineage>
</organism>
<keyword evidence="2" id="KW-1185">Reference proteome</keyword>
<dbReference type="EMBL" id="CADIKI010000024">
    <property type="protein sequence ID" value="CAB3807281.1"/>
    <property type="molecule type" value="Genomic_DNA"/>
</dbReference>
<dbReference type="Proteomes" id="UP000494252">
    <property type="component" value="Unassembled WGS sequence"/>
</dbReference>
<dbReference type="InterPro" id="IPR036271">
    <property type="entry name" value="Tet_transcr_reg_TetR-rel_C_sf"/>
</dbReference>
<reference evidence="1 2" key="1">
    <citation type="submission" date="2020-04" db="EMBL/GenBank/DDBJ databases">
        <authorList>
            <person name="De Canck E."/>
        </authorList>
    </citation>
    <scope>NUCLEOTIDE SEQUENCE [LARGE SCALE GENOMIC DNA]</scope>
    <source>
        <strain evidence="1 2">LMG 27177</strain>
    </source>
</reference>
<accession>A0A6J5GUS3</accession>
<dbReference type="Gene3D" id="1.10.357.10">
    <property type="entry name" value="Tetracycline Repressor, domain 2"/>
    <property type="match status" value="1"/>
</dbReference>
<protein>
    <submittedName>
        <fullName evidence="1">Uncharacterized protein</fullName>
    </submittedName>
</protein>
<dbReference type="RefSeq" id="WP_175165387.1">
    <property type="nucleotide sequence ID" value="NZ_CADIKI010000024.1"/>
</dbReference>